<evidence type="ECO:0000313" key="2">
    <source>
        <dbReference type="EMBL" id="OSD04677.1"/>
    </source>
</evidence>
<protein>
    <submittedName>
        <fullName evidence="2">Uncharacterized protein</fullName>
    </submittedName>
</protein>
<dbReference type="OrthoDB" id="2762957at2759"/>
<dbReference type="Proteomes" id="UP000193067">
    <property type="component" value="Unassembled WGS sequence"/>
</dbReference>
<gene>
    <name evidence="2" type="ORF">PYCCODRAFT_1424044</name>
</gene>
<reference evidence="2 3" key="1">
    <citation type="journal article" date="2015" name="Biotechnol. Biofuels">
        <title>Enhanced degradation of softwood versus hardwood by the white-rot fungus Pycnoporus coccineus.</title>
        <authorList>
            <person name="Couturier M."/>
            <person name="Navarro D."/>
            <person name="Chevret D."/>
            <person name="Henrissat B."/>
            <person name="Piumi F."/>
            <person name="Ruiz-Duenas F.J."/>
            <person name="Martinez A.T."/>
            <person name="Grigoriev I.V."/>
            <person name="Riley R."/>
            <person name="Lipzen A."/>
            <person name="Berrin J.G."/>
            <person name="Master E.R."/>
            <person name="Rosso M.N."/>
        </authorList>
    </citation>
    <scope>NUCLEOTIDE SEQUENCE [LARGE SCALE GENOMIC DNA]</scope>
    <source>
        <strain evidence="2 3">BRFM310</strain>
    </source>
</reference>
<evidence type="ECO:0000256" key="1">
    <source>
        <dbReference type="SAM" id="MobiDB-lite"/>
    </source>
</evidence>
<name>A0A1Y2IUB7_TRAC3</name>
<evidence type="ECO:0000313" key="3">
    <source>
        <dbReference type="Proteomes" id="UP000193067"/>
    </source>
</evidence>
<sequence>MPPQSPLSPSMSSETLPTQPCPTQPRWTVTGASTTRLENLHAMVAAALQQRPTHKEDHLATTAQANLPQPPDMGNRWIVAARRVPGLQEALRNHLILLAADALTRGVPVPGLDDLNEAISVMRPHPLPHPRNPMAVIDDLLALYIARLKCGEIPYDAQKERASSDDDTQDWTMAAEHGSPGRAVFNREHCGEIIAKARSLVIAYAHLVPPRP</sequence>
<feature type="compositionally biased region" description="Low complexity" evidence="1">
    <location>
        <begin position="7"/>
        <end position="18"/>
    </location>
</feature>
<keyword evidence="3" id="KW-1185">Reference proteome</keyword>
<feature type="region of interest" description="Disordered" evidence="1">
    <location>
        <begin position="1"/>
        <end position="26"/>
    </location>
</feature>
<accession>A0A1Y2IUB7</accession>
<dbReference type="AlphaFoldDB" id="A0A1Y2IUB7"/>
<organism evidence="2 3">
    <name type="scientific">Trametes coccinea (strain BRFM310)</name>
    <name type="common">Pycnoporus coccineus</name>
    <dbReference type="NCBI Taxonomy" id="1353009"/>
    <lineage>
        <taxon>Eukaryota</taxon>
        <taxon>Fungi</taxon>
        <taxon>Dikarya</taxon>
        <taxon>Basidiomycota</taxon>
        <taxon>Agaricomycotina</taxon>
        <taxon>Agaricomycetes</taxon>
        <taxon>Polyporales</taxon>
        <taxon>Polyporaceae</taxon>
        <taxon>Trametes</taxon>
    </lineage>
</organism>
<proteinExistence type="predicted"/>
<dbReference type="EMBL" id="KZ084096">
    <property type="protein sequence ID" value="OSD04677.1"/>
    <property type="molecule type" value="Genomic_DNA"/>
</dbReference>